<name>A0A934MHI2_9RHOB</name>
<accession>A0A934MHI2</accession>
<dbReference type="EMBL" id="JAEKPD010000009">
    <property type="protein sequence ID" value="MBJ3763339.1"/>
    <property type="molecule type" value="Genomic_DNA"/>
</dbReference>
<evidence type="ECO:0000256" key="1">
    <source>
        <dbReference type="SAM" id="SignalP"/>
    </source>
</evidence>
<keyword evidence="1" id="KW-0732">Signal</keyword>
<dbReference type="AlphaFoldDB" id="A0A934MHI2"/>
<feature type="signal peptide" evidence="1">
    <location>
        <begin position="1"/>
        <end position="25"/>
    </location>
</feature>
<protein>
    <submittedName>
        <fullName evidence="2">Uncharacterized protein</fullName>
    </submittedName>
</protein>
<gene>
    <name evidence="2" type="ORF">ILP92_11340</name>
</gene>
<comment type="caution">
    <text evidence="2">The sequence shown here is derived from an EMBL/GenBank/DDBJ whole genome shotgun (WGS) entry which is preliminary data.</text>
</comment>
<keyword evidence="3" id="KW-1185">Reference proteome</keyword>
<feature type="chain" id="PRO_5037458154" evidence="1">
    <location>
        <begin position="26"/>
        <end position="132"/>
    </location>
</feature>
<evidence type="ECO:0000313" key="3">
    <source>
        <dbReference type="Proteomes" id="UP000642488"/>
    </source>
</evidence>
<dbReference type="Proteomes" id="UP000642488">
    <property type="component" value="Unassembled WGS sequence"/>
</dbReference>
<reference evidence="2" key="1">
    <citation type="submission" date="2020-12" db="EMBL/GenBank/DDBJ databases">
        <title>Bacterial taxonomy.</title>
        <authorList>
            <person name="Pan X."/>
        </authorList>
    </citation>
    <scope>NUCLEOTIDE SEQUENCE</scope>
    <source>
        <strain evidence="2">KCTC 52957</strain>
    </source>
</reference>
<dbReference type="RefSeq" id="WP_198916510.1">
    <property type="nucleotide sequence ID" value="NZ_JAEKPD010000009.1"/>
</dbReference>
<evidence type="ECO:0000313" key="2">
    <source>
        <dbReference type="EMBL" id="MBJ3763339.1"/>
    </source>
</evidence>
<sequence>MHTRRRHAALAAWVTLFGSAAPAQGADDLADRALKGDFDATGVIACAQSGREAFGRCEVGIFRGDGRSAVAVVVFPNGFRRTLSFEDGMFLRANPTMSGTGTDTQSRLEVGIHSIRVEGQRYTLPDTLVFGD</sequence>
<proteinExistence type="predicted"/>
<organism evidence="2 3">
    <name type="scientific">Palleronia pontilimi</name>
    <dbReference type="NCBI Taxonomy" id="1964209"/>
    <lineage>
        <taxon>Bacteria</taxon>
        <taxon>Pseudomonadati</taxon>
        <taxon>Pseudomonadota</taxon>
        <taxon>Alphaproteobacteria</taxon>
        <taxon>Rhodobacterales</taxon>
        <taxon>Roseobacteraceae</taxon>
        <taxon>Palleronia</taxon>
    </lineage>
</organism>